<keyword evidence="3" id="KW-1185">Reference proteome</keyword>
<name>A0A1X6WJS0_9ENTE</name>
<accession>A0A1X6WJS0</accession>
<organism evidence="2 3">
    <name type="scientific">Vagococcus fluvialis bH819</name>
    <dbReference type="NCBI Taxonomy" id="1255619"/>
    <lineage>
        <taxon>Bacteria</taxon>
        <taxon>Bacillati</taxon>
        <taxon>Bacillota</taxon>
        <taxon>Bacilli</taxon>
        <taxon>Lactobacillales</taxon>
        <taxon>Enterococcaceae</taxon>
        <taxon>Vagococcus</taxon>
    </lineage>
</organism>
<reference evidence="3" key="1">
    <citation type="submission" date="2017-02" db="EMBL/GenBank/DDBJ databases">
        <authorList>
            <person name="Dridi B."/>
        </authorList>
    </citation>
    <scope>NUCLEOTIDE SEQUENCE [LARGE SCALE GENOMIC DNA]</scope>
    <source>
        <strain evidence="3">bH819</strain>
    </source>
</reference>
<evidence type="ECO:0000313" key="2">
    <source>
        <dbReference type="EMBL" id="SLM84541.1"/>
    </source>
</evidence>
<dbReference type="OrthoDB" id="9801392at2"/>
<proteinExistence type="predicted"/>
<dbReference type="PANTHER" id="PTHR41878:SF1">
    <property type="entry name" value="TNPR PROTEIN"/>
    <property type="match status" value="1"/>
</dbReference>
<dbReference type="PANTHER" id="PTHR41878">
    <property type="entry name" value="LEXA REPRESSOR-RELATED"/>
    <property type="match status" value="1"/>
</dbReference>
<dbReference type="Pfam" id="PF07929">
    <property type="entry name" value="PRiA4_ORF3"/>
    <property type="match status" value="1"/>
</dbReference>
<evidence type="ECO:0000313" key="3">
    <source>
        <dbReference type="Proteomes" id="UP000195918"/>
    </source>
</evidence>
<protein>
    <recommendedName>
        <fullName evidence="1">Plasmid pRiA4b Orf3-like domain-containing protein</fullName>
    </recommendedName>
</protein>
<dbReference type="InterPro" id="IPR024047">
    <property type="entry name" value="MM3350-like_sf"/>
</dbReference>
<dbReference type="Proteomes" id="UP000195918">
    <property type="component" value="Unassembled WGS sequence"/>
</dbReference>
<dbReference type="AlphaFoldDB" id="A0A1X6WJS0"/>
<dbReference type="RefSeq" id="WP_086950206.1">
    <property type="nucleotide sequence ID" value="NZ_FWFD01000003.1"/>
</dbReference>
<feature type="domain" description="Plasmid pRiA4b Orf3-like" evidence="1">
    <location>
        <begin position="206"/>
        <end position="390"/>
    </location>
</feature>
<dbReference type="InterPro" id="IPR012912">
    <property type="entry name" value="Plasmid_pRiA4b_Orf3-like"/>
</dbReference>
<gene>
    <name evidence="2" type="ORF">FM121_00515</name>
</gene>
<evidence type="ECO:0000259" key="1">
    <source>
        <dbReference type="Pfam" id="PF07929"/>
    </source>
</evidence>
<sequence>MYHKWIKEYGKSTRFLSAYNGVTGVPYIEIDDESKLSQDDFLQILEDFRVLVLKHFGADIESWSIGPLQDGIIDSMPKFIEIDNAVILEFQVILNNFLMFLEERFYVPNAKKLIITVAESIPRCLELNLDVEFWSPFKRKNIESYMEYMDEQMEAINDLLDDLEGNMMKNELFPPKMNQKHQDNVIPMIPQNKILPSGGNKQADNKIYQLRIDIAGAKPPIWRRILVPSEMTFEDLHEVIQTAFEWDTAHLYQFNVGNTLLTDFEAEKLLGDTSDFYFASQVKKDMAKVKLNQLVSEGDKFNYIYDYGDSWEHKIVVEEILERDPSIPFYPYCTKGKRTAPFEDFGGIERFDDFVADFKKNANRKSVQDVLEWYMHGESERFYPDYVDIDEINEAFELMW</sequence>
<dbReference type="Gene3D" id="3.10.290.30">
    <property type="entry name" value="MM3350-like"/>
    <property type="match status" value="1"/>
</dbReference>
<dbReference type="SUPFAM" id="SSF159941">
    <property type="entry name" value="MM3350-like"/>
    <property type="match status" value="1"/>
</dbReference>
<dbReference type="EMBL" id="FWFD01000003">
    <property type="protein sequence ID" value="SLM84541.1"/>
    <property type="molecule type" value="Genomic_DNA"/>
</dbReference>